<dbReference type="Proteomes" id="UP000504634">
    <property type="component" value="Unplaced"/>
</dbReference>
<dbReference type="PANTHER" id="PTHR47412">
    <property type="entry name" value="FI01434P-RELATED"/>
    <property type="match status" value="1"/>
</dbReference>
<dbReference type="RefSeq" id="XP_030381238.1">
    <property type="nucleotide sequence ID" value="XM_030525378.1"/>
</dbReference>
<evidence type="ECO:0000313" key="1">
    <source>
        <dbReference type="Proteomes" id="UP000504634"/>
    </source>
</evidence>
<dbReference type="AlphaFoldDB" id="A0A6J2U1A3"/>
<organism evidence="1 2">
    <name type="scientific">Drosophila lebanonensis</name>
    <name type="common">Fruit fly</name>
    <name type="synonym">Scaptodrosophila lebanonensis</name>
    <dbReference type="NCBI Taxonomy" id="7225"/>
    <lineage>
        <taxon>Eukaryota</taxon>
        <taxon>Metazoa</taxon>
        <taxon>Ecdysozoa</taxon>
        <taxon>Arthropoda</taxon>
        <taxon>Hexapoda</taxon>
        <taxon>Insecta</taxon>
        <taxon>Pterygota</taxon>
        <taxon>Neoptera</taxon>
        <taxon>Endopterygota</taxon>
        <taxon>Diptera</taxon>
        <taxon>Brachycera</taxon>
        <taxon>Muscomorpha</taxon>
        <taxon>Ephydroidea</taxon>
        <taxon>Drosophilidae</taxon>
        <taxon>Scaptodrosophila</taxon>
    </lineage>
</organism>
<dbReference type="OrthoDB" id="9974378at2759"/>
<reference evidence="2" key="1">
    <citation type="submission" date="2025-08" db="UniProtKB">
        <authorList>
            <consortium name="RefSeq"/>
        </authorList>
    </citation>
    <scope>IDENTIFICATION</scope>
    <source>
        <strain evidence="2">11010-0011.00</strain>
        <tissue evidence="2">Whole body</tissue>
    </source>
</reference>
<dbReference type="GeneID" id="115629062"/>
<sequence>MRESYLDVPSQYSLFRDIISNDSFQSLTLRQLLKCNDRPLLMKRFRRGKYWIMENVVVGRKSRHMGCADSITFTTHGDYSFVDSLETLVGRWLAPISLAIFAPGHDIIATLEAIQYVRNCVPKSDLVSDFVTFHIYFPYRHMPEYVPLNETEALEYPYSCAATDIIFGKPSNMNRPREEMYRLQQNLSYPINVGRNIARTAANTHFIFACDLQLFPSLGFVDQFLDMVDRNHSILLLDPKTQQPRVYPVPVFELRNNESLPNNKTELLEQVPDQKRWLRRNPNLTDELQVFSVSTRTGKFRSWEPFYVSDNAEPLFDEKVSWEGQSSKRVQVK</sequence>
<dbReference type="Pfam" id="PF13896">
    <property type="entry name" value="Glyco_transf_49"/>
    <property type="match status" value="1"/>
</dbReference>
<name>A0A6J2U1A3_DROLE</name>
<protein>
    <submittedName>
        <fullName evidence="2">Beta-1,4-glucuronyltransferase 1-like</fullName>
    </submittedName>
</protein>
<evidence type="ECO:0000313" key="2">
    <source>
        <dbReference type="RefSeq" id="XP_030381238.1"/>
    </source>
</evidence>
<keyword evidence="1" id="KW-1185">Reference proteome</keyword>
<dbReference type="PANTHER" id="PTHR47412:SF1">
    <property type="entry name" value="FI01434P-RELATED"/>
    <property type="match status" value="1"/>
</dbReference>
<accession>A0A6J2U1A3</accession>
<gene>
    <name evidence="2" type="primary">LOC115629062</name>
</gene>
<proteinExistence type="predicted"/>